<gene>
    <name evidence="9" type="ORF">SG0102_01030</name>
</gene>
<evidence type="ECO:0000256" key="1">
    <source>
        <dbReference type="ARBA" id="ARBA00004651"/>
    </source>
</evidence>
<evidence type="ECO:0000259" key="8">
    <source>
        <dbReference type="Pfam" id="PF06738"/>
    </source>
</evidence>
<evidence type="ECO:0000256" key="3">
    <source>
        <dbReference type="ARBA" id="ARBA00022692"/>
    </source>
</evidence>
<keyword evidence="4 7" id="KW-1133">Transmembrane helix</keyword>
<evidence type="ECO:0000256" key="4">
    <source>
        <dbReference type="ARBA" id="ARBA00022989"/>
    </source>
</evidence>
<feature type="transmembrane region" description="Helical" evidence="7">
    <location>
        <begin position="162"/>
        <end position="180"/>
    </location>
</feature>
<evidence type="ECO:0000256" key="6">
    <source>
        <dbReference type="ARBA" id="ARBA00034125"/>
    </source>
</evidence>
<dbReference type="GO" id="GO:0005886">
    <property type="term" value="C:plasma membrane"/>
    <property type="evidence" value="ECO:0007669"/>
    <property type="project" value="UniProtKB-SubCell"/>
</dbReference>
<feature type="transmembrane region" description="Helical" evidence="7">
    <location>
        <begin position="115"/>
        <end position="132"/>
    </location>
</feature>
<dbReference type="PANTHER" id="PTHR34390">
    <property type="entry name" value="UPF0442 PROTEIN YJJB-RELATED"/>
    <property type="match status" value="1"/>
</dbReference>
<dbReference type="OrthoDB" id="9813917at2"/>
<dbReference type="AlphaFoldDB" id="A0A3G9JQ33"/>
<comment type="similarity">
    <text evidence="6">Belongs to the ThrE exporter (TC 2.A.79) family.</text>
</comment>
<dbReference type="Proteomes" id="UP000268059">
    <property type="component" value="Chromosome"/>
</dbReference>
<dbReference type="InParanoid" id="A0A3G9JQ33"/>
<dbReference type="EMBL" id="AP019309">
    <property type="protein sequence ID" value="BBH25169.1"/>
    <property type="molecule type" value="Genomic_DNA"/>
</dbReference>
<feature type="transmembrane region" description="Helical" evidence="7">
    <location>
        <begin position="227"/>
        <end position="248"/>
    </location>
</feature>
<evidence type="ECO:0000313" key="10">
    <source>
        <dbReference type="Proteomes" id="UP000268059"/>
    </source>
</evidence>
<comment type="subcellular location">
    <subcellularLocation>
        <location evidence="1">Cell membrane</location>
        <topology evidence="1">Multi-pass membrane protein</topology>
    </subcellularLocation>
</comment>
<keyword evidence="10" id="KW-1185">Reference proteome</keyword>
<proteinExistence type="inferred from homology"/>
<dbReference type="KEGG" id="ebm:SG0102_01030"/>
<evidence type="ECO:0000256" key="2">
    <source>
        <dbReference type="ARBA" id="ARBA00022475"/>
    </source>
</evidence>
<dbReference type="Pfam" id="PF06738">
    <property type="entry name" value="ThrE"/>
    <property type="match status" value="1"/>
</dbReference>
<organism evidence="9 10">
    <name type="scientific">Intestinibaculum porci</name>
    <dbReference type="NCBI Taxonomy" id="2487118"/>
    <lineage>
        <taxon>Bacteria</taxon>
        <taxon>Bacillati</taxon>
        <taxon>Bacillota</taxon>
        <taxon>Erysipelotrichia</taxon>
        <taxon>Erysipelotrichales</taxon>
        <taxon>Erysipelotrichaceae</taxon>
        <taxon>Intestinibaculum</taxon>
    </lineage>
</organism>
<feature type="domain" description="Threonine/serine exporter-like N-terminal" evidence="8">
    <location>
        <begin position="9"/>
        <end position="244"/>
    </location>
</feature>
<dbReference type="RefSeq" id="WP_125118142.1">
    <property type="nucleotide sequence ID" value="NZ_AP019309.1"/>
</dbReference>
<dbReference type="GO" id="GO:0015744">
    <property type="term" value="P:succinate transport"/>
    <property type="evidence" value="ECO:0007669"/>
    <property type="project" value="TreeGrafter"/>
</dbReference>
<evidence type="ECO:0000256" key="7">
    <source>
        <dbReference type="SAM" id="Phobius"/>
    </source>
</evidence>
<evidence type="ECO:0000256" key="5">
    <source>
        <dbReference type="ARBA" id="ARBA00023136"/>
    </source>
</evidence>
<feature type="transmembrane region" description="Helical" evidence="7">
    <location>
        <begin position="186"/>
        <end position="206"/>
    </location>
</feature>
<protein>
    <submittedName>
        <fullName evidence="9">Membrane protein</fullName>
    </submittedName>
</protein>
<evidence type="ECO:0000313" key="9">
    <source>
        <dbReference type="EMBL" id="BBH25169.1"/>
    </source>
</evidence>
<dbReference type="InterPro" id="IPR010619">
    <property type="entry name" value="ThrE-like_N"/>
</dbReference>
<dbReference type="InterPro" id="IPR050539">
    <property type="entry name" value="ThrE_Dicarb/AminoAcid_Exp"/>
</dbReference>
<keyword evidence="5 7" id="KW-0472">Membrane</keyword>
<keyword evidence="3 7" id="KW-0812">Transmembrane</keyword>
<name>A0A3G9JQ33_9FIRM</name>
<reference evidence="9 10" key="1">
    <citation type="submission" date="2018-11" db="EMBL/GenBank/DDBJ databases">
        <title>Novel Erysipelotrichaceae bacterium isolated from small intestine of a swine.</title>
        <authorList>
            <person name="Kim J.S."/>
            <person name="Choe H."/>
            <person name="Lee Y.R."/>
            <person name="Kim K.M."/>
            <person name="Park D.S."/>
        </authorList>
    </citation>
    <scope>NUCLEOTIDE SEQUENCE [LARGE SCALE GENOMIC DNA]</scope>
    <source>
        <strain evidence="9 10">SG0102</strain>
    </source>
</reference>
<dbReference type="GO" id="GO:0022857">
    <property type="term" value="F:transmembrane transporter activity"/>
    <property type="evidence" value="ECO:0007669"/>
    <property type="project" value="InterPro"/>
</dbReference>
<dbReference type="PANTHER" id="PTHR34390:SF2">
    <property type="entry name" value="SUCCINATE TRANSPORTER SUBUNIT YJJP-RELATED"/>
    <property type="match status" value="1"/>
</dbReference>
<sequence>MNTKEILTFTVNVGSLMLSSGAEIYRVKETIVHILNGLAVEEFDVYVVSNGIFASAHENREDACSVIRNITKAEMHSGKISAINQLSRDIYNHDCDFEEAKERFAQIEKIPRTKYKYLLLFCGIGASAFTYMFKGSLYDCLISFINGFILGYFLYKVKGSKFIRNIFGAFIVSGVAMIAAKLFPILNYNAIIIGTLMPLVPGVALTTGVRDLFHGDYLSGAIHMLDAFITGLCIAVGVGTLVSLIAMMKGFGIW</sequence>
<keyword evidence="2" id="KW-1003">Cell membrane</keyword>
<accession>A0A3G9JQ33</accession>